<comment type="similarity">
    <text evidence="1 9">Belongs to the 2-oxoacid dehydrogenase family.</text>
</comment>
<comment type="function">
    <text evidence="7">The pyruvate dehydrogenase complex catalyzes the overall conversion of pyruvate to acetyl-CoA and CO(2). It contains multiple copies of three enzymatic components: pyruvate dehydrogenase (E1), dihydrolipoamide acetyltransferase (E2) and lipoamide dehydrogenase (E3).</text>
</comment>
<dbReference type="InterPro" id="IPR050743">
    <property type="entry name" value="2-oxoacid_DH_E2_comp"/>
</dbReference>
<dbReference type="Pfam" id="PF00364">
    <property type="entry name" value="Biotin_lipoyl"/>
    <property type="match status" value="2"/>
</dbReference>
<evidence type="ECO:0000256" key="3">
    <source>
        <dbReference type="ARBA" id="ARBA00022679"/>
    </source>
</evidence>
<comment type="subunit">
    <text evidence="2 9">Forms a 24-polypeptide structural core with octahedral symmetry.</text>
</comment>
<comment type="cofactor">
    <cofactor evidence="9">
        <name>(R)-lipoate</name>
        <dbReference type="ChEBI" id="CHEBI:83088"/>
    </cofactor>
    <text evidence="9">Binds 2 lipoyl cofactors covalently.</text>
</comment>
<dbReference type="SUPFAM" id="SSF47005">
    <property type="entry name" value="Peripheral subunit-binding domain of 2-oxo acid dehydrogenase complex"/>
    <property type="match status" value="1"/>
</dbReference>
<dbReference type="Pfam" id="PF00198">
    <property type="entry name" value="2-oxoacid_dh"/>
    <property type="match status" value="1"/>
</dbReference>
<dbReference type="GO" id="GO:0004742">
    <property type="term" value="F:dihydrolipoyllysine-residue acetyltransferase activity"/>
    <property type="evidence" value="ECO:0007669"/>
    <property type="project" value="UniProtKB-EC"/>
</dbReference>
<reference evidence="13" key="1">
    <citation type="submission" date="2022-06" db="EMBL/GenBank/DDBJ databases">
        <title>Alkalimarinus sp. nov., isolated from gut of a Alitta virens.</title>
        <authorList>
            <person name="Yang A.I."/>
            <person name="Shin N.-R."/>
        </authorList>
    </citation>
    <scope>NUCLEOTIDE SEQUENCE</scope>
    <source>
        <strain evidence="13">A2M4</strain>
    </source>
</reference>
<evidence type="ECO:0000256" key="9">
    <source>
        <dbReference type="RuleBase" id="RU361137"/>
    </source>
</evidence>
<evidence type="ECO:0000256" key="1">
    <source>
        <dbReference type="ARBA" id="ARBA00007317"/>
    </source>
</evidence>
<evidence type="ECO:0000259" key="12">
    <source>
        <dbReference type="PROSITE" id="PS51826"/>
    </source>
</evidence>
<dbReference type="InterPro" id="IPR004167">
    <property type="entry name" value="PSBD"/>
</dbReference>
<dbReference type="PANTHER" id="PTHR43178">
    <property type="entry name" value="DIHYDROLIPOAMIDE ACETYLTRANSFERASE COMPONENT OF PYRUVATE DEHYDROGENASE COMPLEX"/>
    <property type="match status" value="1"/>
</dbReference>
<dbReference type="InterPro" id="IPR036625">
    <property type="entry name" value="E3-bd_dom_sf"/>
</dbReference>
<sequence length="543" mass="57475">MSTSDIKVPDIGGSTDVEVIELCVAAGDTIAVDDVLVVLESDKATMEIPASAAGDVLEMKLAVGDKVSEGDVIVLIEPADAISEQESVSAAAKAENEEDAIEQAPVKAEREPEAVSGSDIKTVSVPDTGSSDKVTVIEVTIKVGDAVEEDETLIVVESDKATMEIPSPHSGTVEKLLVKEGDTVGTDDPIVELMVKGKRGAPTKEKTVDSEPAPKAETIAQKGAPTVAHSTAEASVTTHGIDQKVHAGPAVRKLAREFGVDLVHVVGSGPKNRILKEDVQAFVKAGLKQGSVSAGAVGQGIPSITLPDFSQFGVVEHTPLSRIHKLTAENMHKSWLNVPHVTQFDEADITDMEAFRKSQKAVAEAKGTKLTPLPFILKACAYAMNRYPQFNVSIDMDSHELIQKRYINIGVAVDTPAGLVVPVIRDVDKKSLWQLAEECIDLAGKAKDKKLKPAEMQGGCFTISSLGSVGGTAFTPIVNTPEVAILGLSKASIKPVWDGSEFLPRLMLPLSLSYDHRAVNGADAARFTALLGVLLGDLRQLLL</sequence>
<name>A0ABY6N449_9ALTE</name>
<evidence type="ECO:0000256" key="5">
    <source>
        <dbReference type="ARBA" id="ARBA00022823"/>
    </source>
</evidence>
<comment type="catalytic activity">
    <reaction evidence="8 9">
        <text>N(6)-[(R)-dihydrolipoyl]-L-lysyl-[protein] + acetyl-CoA = N(6)-[(R)-S(8)-acetyldihydrolipoyl]-L-lysyl-[protein] + CoA</text>
        <dbReference type="Rhea" id="RHEA:17017"/>
        <dbReference type="Rhea" id="RHEA-COMP:10475"/>
        <dbReference type="Rhea" id="RHEA-COMP:10478"/>
        <dbReference type="ChEBI" id="CHEBI:57287"/>
        <dbReference type="ChEBI" id="CHEBI:57288"/>
        <dbReference type="ChEBI" id="CHEBI:83100"/>
        <dbReference type="ChEBI" id="CHEBI:83111"/>
        <dbReference type="EC" id="2.3.1.12"/>
    </reaction>
</comment>
<dbReference type="Gene3D" id="4.10.320.10">
    <property type="entry name" value="E3-binding domain"/>
    <property type="match status" value="1"/>
</dbReference>
<dbReference type="InterPro" id="IPR023213">
    <property type="entry name" value="CAT-like_dom_sf"/>
</dbReference>
<dbReference type="EC" id="2.3.1.12" evidence="9"/>
<evidence type="ECO:0000256" key="4">
    <source>
        <dbReference type="ARBA" id="ARBA00022737"/>
    </source>
</evidence>
<evidence type="ECO:0000259" key="11">
    <source>
        <dbReference type="PROSITE" id="PS50968"/>
    </source>
</evidence>
<dbReference type="PROSITE" id="PS50968">
    <property type="entry name" value="BIOTINYL_LIPOYL"/>
    <property type="match status" value="2"/>
</dbReference>
<dbReference type="SUPFAM" id="SSF51230">
    <property type="entry name" value="Single hybrid motif"/>
    <property type="match status" value="2"/>
</dbReference>
<dbReference type="Proteomes" id="UP001163739">
    <property type="component" value="Chromosome"/>
</dbReference>
<evidence type="ECO:0000256" key="10">
    <source>
        <dbReference type="SAM" id="MobiDB-lite"/>
    </source>
</evidence>
<dbReference type="RefSeq" id="WP_265048358.1">
    <property type="nucleotide sequence ID" value="NZ_CP100390.1"/>
</dbReference>
<dbReference type="CDD" id="cd06849">
    <property type="entry name" value="lipoyl_domain"/>
    <property type="match status" value="2"/>
</dbReference>
<dbReference type="PANTHER" id="PTHR43178:SF2">
    <property type="entry name" value="DIHYDROLIPOYLLYSINE-RESIDUE ACETYLTRANSFERASE COMPONENT OF PYRUVATE DEHYDROGENASE COMPLEX"/>
    <property type="match status" value="1"/>
</dbReference>
<dbReference type="InterPro" id="IPR003016">
    <property type="entry name" value="2-oxoA_DH_lipoyl-BS"/>
</dbReference>
<feature type="region of interest" description="Disordered" evidence="10">
    <location>
        <begin position="88"/>
        <end position="129"/>
    </location>
</feature>
<organism evidence="13 14">
    <name type="scientific">Alkalimarinus alittae</name>
    <dbReference type="NCBI Taxonomy" id="2961619"/>
    <lineage>
        <taxon>Bacteria</taxon>
        <taxon>Pseudomonadati</taxon>
        <taxon>Pseudomonadota</taxon>
        <taxon>Gammaproteobacteria</taxon>
        <taxon>Alteromonadales</taxon>
        <taxon>Alteromonadaceae</taxon>
        <taxon>Alkalimarinus</taxon>
    </lineage>
</organism>
<evidence type="ECO:0000256" key="7">
    <source>
        <dbReference type="ARBA" id="ARBA00025211"/>
    </source>
</evidence>
<dbReference type="InterPro" id="IPR011053">
    <property type="entry name" value="Single_hybrid_motif"/>
</dbReference>
<evidence type="ECO:0000313" key="13">
    <source>
        <dbReference type="EMBL" id="UZE96873.1"/>
    </source>
</evidence>
<dbReference type="InterPro" id="IPR000089">
    <property type="entry name" value="Biotin_lipoyl"/>
</dbReference>
<keyword evidence="5 9" id="KW-0450">Lipoyl</keyword>
<keyword evidence="4" id="KW-0677">Repeat</keyword>
<protein>
    <recommendedName>
        <fullName evidence="9">Acetyltransferase component of pyruvate dehydrogenase complex</fullName>
        <ecNumber evidence="9">2.3.1.12</ecNumber>
    </recommendedName>
</protein>
<dbReference type="NCBIfam" id="TIGR01348">
    <property type="entry name" value="PDHac_trf_long"/>
    <property type="match status" value="1"/>
</dbReference>
<dbReference type="EMBL" id="CP100390">
    <property type="protein sequence ID" value="UZE96873.1"/>
    <property type="molecule type" value="Genomic_DNA"/>
</dbReference>
<evidence type="ECO:0000256" key="2">
    <source>
        <dbReference type="ARBA" id="ARBA00011484"/>
    </source>
</evidence>
<keyword evidence="6 9" id="KW-0012">Acyltransferase</keyword>
<accession>A0ABY6N449</accession>
<proteinExistence type="inferred from homology"/>
<dbReference type="PROSITE" id="PS51826">
    <property type="entry name" value="PSBD"/>
    <property type="match status" value="1"/>
</dbReference>
<keyword evidence="14" id="KW-1185">Reference proteome</keyword>
<feature type="domain" description="Lipoyl-binding" evidence="11">
    <location>
        <begin position="3"/>
        <end position="77"/>
    </location>
</feature>
<evidence type="ECO:0000313" key="14">
    <source>
        <dbReference type="Proteomes" id="UP001163739"/>
    </source>
</evidence>
<evidence type="ECO:0000256" key="6">
    <source>
        <dbReference type="ARBA" id="ARBA00023315"/>
    </source>
</evidence>
<dbReference type="SUPFAM" id="SSF52777">
    <property type="entry name" value="CoA-dependent acyltransferases"/>
    <property type="match status" value="1"/>
</dbReference>
<dbReference type="InterPro" id="IPR006256">
    <property type="entry name" value="AcTrfase_Pyrv_DH_cplx"/>
</dbReference>
<dbReference type="PROSITE" id="PS00189">
    <property type="entry name" value="LIPOYL"/>
    <property type="match status" value="2"/>
</dbReference>
<dbReference type="InterPro" id="IPR001078">
    <property type="entry name" value="2-oxoacid_DH_actylTfrase"/>
</dbReference>
<dbReference type="Gene3D" id="3.30.559.10">
    <property type="entry name" value="Chloramphenicol acetyltransferase-like domain"/>
    <property type="match status" value="1"/>
</dbReference>
<evidence type="ECO:0000256" key="8">
    <source>
        <dbReference type="ARBA" id="ARBA00048370"/>
    </source>
</evidence>
<gene>
    <name evidence="13" type="primary">aceF</name>
    <name evidence="13" type="ORF">NKI27_03740</name>
</gene>
<keyword evidence="3 9" id="KW-0808">Transferase</keyword>
<feature type="domain" description="Lipoyl-binding" evidence="11">
    <location>
        <begin position="120"/>
        <end position="194"/>
    </location>
</feature>
<feature type="domain" description="Peripheral subunit-binding (PSBD)" evidence="12">
    <location>
        <begin position="246"/>
        <end position="283"/>
    </location>
</feature>
<dbReference type="Gene3D" id="2.40.50.100">
    <property type="match status" value="2"/>
</dbReference>
<dbReference type="Pfam" id="PF02817">
    <property type="entry name" value="E3_binding"/>
    <property type="match status" value="1"/>
</dbReference>
<feature type="compositionally biased region" description="Polar residues" evidence="10">
    <location>
        <begin position="119"/>
        <end position="129"/>
    </location>
</feature>